<dbReference type="Proteomes" id="UP000176998">
    <property type="component" value="Unassembled WGS sequence"/>
</dbReference>
<reference evidence="2 3" key="1">
    <citation type="submission" date="2016-09" db="EMBL/GenBank/DDBJ databases">
        <authorList>
            <person name="Capua I."/>
            <person name="De Benedictis P."/>
            <person name="Joannis T."/>
            <person name="Lombin L.H."/>
            <person name="Cattoli G."/>
        </authorList>
    </citation>
    <scope>NUCLEOTIDE SEQUENCE [LARGE SCALE GENOMIC DNA]</scope>
    <source>
        <strain evidence="2 3">IMI 309357</strain>
    </source>
</reference>
<gene>
    <name evidence="2" type="ORF">CORC01_13326</name>
</gene>
<feature type="region of interest" description="Disordered" evidence="1">
    <location>
        <begin position="347"/>
        <end position="406"/>
    </location>
</feature>
<dbReference type="EMBL" id="MJBS01000188">
    <property type="protein sequence ID" value="OHE91349.1"/>
    <property type="molecule type" value="Genomic_DNA"/>
</dbReference>
<feature type="compositionally biased region" description="Polar residues" evidence="1">
    <location>
        <begin position="361"/>
        <end position="376"/>
    </location>
</feature>
<dbReference type="PANTHER" id="PTHR38166:SF1">
    <property type="entry name" value="C2H2-TYPE DOMAIN-CONTAINING PROTEIN"/>
    <property type="match status" value="1"/>
</dbReference>
<feature type="compositionally biased region" description="Pro residues" evidence="1">
    <location>
        <begin position="386"/>
        <end position="402"/>
    </location>
</feature>
<feature type="region of interest" description="Disordered" evidence="1">
    <location>
        <begin position="728"/>
        <end position="781"/>
    </location>
</feature>
<dbReference type="GeneID" id="34566453"/>
<protein>
    <recommendedName>
        <fullName evidence="4">C2H2-type domain-containing protein</fullName>
    </recommendedName>
</protein>
<feature type="region of interest" description="Disordered" evidence="1">
    <location>
        <begin position="1"/>
        <end position="37"/>
    </location>
</feature>
<feature type="compositionally biased region" description="Polar residues" evidence="1">
    <location>
        <begin position="18"/>
        <end position="32"/>
    </location>
</feature>
<evidence type="ECO:0008006" key="4">
    <source>
        <dbReference type="Google" id="ProtNLM"/>
    </source>
</evidence>
<accession>A0A1G4AQA6</accession>
<proteinExistence type="predicted"/>
<feature type="region of interest" description="Disordered" evidence="1">
    <location>
        <begin position="53"/>
        <end position="170"/>
    </location>
</feature>
<dbReference type="AlphaFoldDB" id="A0A1G4AQA6"/>
<name>A0A1G4AQA6_9PEZI</name>
<evidence type="ECO:0000313" key="2">
    <source>
        <dbReference type="EMBL" id="OHE91349.1"/>
    </source>
</evidence>
<keyword evidence="3" id="KW-1185">Reference proteome</keyword>
<dbReference type="RefSeq" id="XP_022468522.1">
    <property type="nucleotide sequence ID" value="XM_022624943.1"/>
</dbReference>
<dbReference type="OrthoDB" id="3521097at2759"/>
<feature type="compositionally biased region" description="Basic and acidic residues" evidence="1">
    <location>
        <begin position="161"/>
        <end position="170"/>
    </location>
</feature>
<evidence type="ECO:0000256" key="1">
    <source>
        <dbReference type="SAM" id="MobiDB-lite"/>
    </source>
</evidence>
<dbReference type="PANTHER" id="PTHR38166">
    <property type="entry name" value="C2H2-TYPE DOMAIN-CONTAINING PROTEIN-RELATED"/>
    <property type="match status" value="1"/>
</dbReference>
<dbReference type="STRING" id="1209926.A0A1G4AQA6"/>
<feature type="compositionally biased region" description="Basic residues" evidence="1">
    <location>
        <begin position="1"/>
        <end position="11"/>
    </location>
</feature>
<feature type="compositionally biased region" description="Polar residues" evidence="1">
    <location>
        <begin position="492"/>
        <end position="501"/>
    </location>
</feature>
<organism evidence="2 3">
    <name type="scientific">Colletotrichum orchidophilum</name>
    <dbReference type="NCBI Taxonomy" id="1209926"/>
    <lineage>
        <taxon>Eukaryota</taxon>
        <taxon>Fungi</taxon>
        <taxon>Dikarya</taxon>
        <taxon>Ascomycota</taxon>
        <taxon>Pezizomycotina</taxon>
        <taxon>Sordariomycetes</taxon>
        <taxon>Hypocreomycetidae</taxon>
        <taxon>Glomerellales</taxon>
        <taxon>Glomerellaceae</taxon>
        <taxon>Colletotrichum</taxon>
    </lineage>
</organism>
<evidence type="ECO:0000313" key="3">
    <source>
        <dbReference type="Proteomes" id="UP000176998"/>
    </source>
</evidence>
<feature type="compositionally biased region" description="Low complexity" evidence="1">
    <location>
        <begin position="763"/>
        <end position="778"/>
    </location>
</feature>
<comment type="caution">
    <text evidence="2">The sequence shown here is derived from an EMBL/GenBank/DDBJ whole genome shotgun (WGS) entry which is preliminary data.</text>
</comment>
<feature type="region of interest" description="Disordered" evidence="1">
    <location>
        <begin position="480"/>
        <end position="533"/>
    </location>
</feature>
<sequence>MGHKTVARSRTARLDATQGRNVVASSRSSVTAPSRVDEASRDLAYQFPFMNRASRRPPNVDHATEVSAMPSSCVPSERPLSWVLDSPQPRDRRHSSFESGNMPSLAYRVKPQQPHNPRKHQRGSPSMDSLEERPGSTARYCKRISGDSGYGSDTSRRRRGWSRDPSEHQEIRIGDVRIQVEKGGSIVLMRCSSPESDGEETLDVPRRPKRHLRRHSTAIFTATTNEKPQEAQVGGELATLKDTLETQKERQLDAEKERMSRSLPNSLKGLRRMKGSASLRTPGDVERPVASNIEALTVPGISSTNVPGVPQNEVLPQQKPSLIESPPIQRSSNFGNDLTRRAKNRFSLAEDKDGHPIFPSATRTPRPSLQLETSMESPVRFGRPVQPAPQRMPRPVSGPPKLPLNWHANLTSRQSFAPVEEQCDSASDSGDESSVESGVFSVPNSPVESCHLDQSDPLAPHMEDIVGNLFQRYQDWKIRERGVQGRRPSGQRVDSNTPDSGRSSRKRSHSDPPDQDASDGGESNAIPGFKKPKVPANPSKFMFACPFWKNDPDNHRQCYKKVLSQIKYVKSHLYRFHAAPITCPCCGAAFQDEETRDRHARARRCEVVNEGHIVHHEGLSQGRMRQVSKRANPSHSPEEQWFTIWDIVFPSRPRPSSPYIDGALSEDLCSMREFYTSVGTDMMLDYLAARDPDFANDERRAAMYDRAAFNQLQERIYETWMARRGLRQIHDPNISTTPPRTESDDASRASPANGISFRREEQLQNQQQRAQTTQQQQQGPLEDMMIQPVTPEMAVQFTGQDFGEADFGRDDMYYDTHTQALFDDLNGLLPGVGRTQYHPGGLGPPHMS</sequence>
<feature type="region of interest" description="Disordered" evidence="1">
    <location>
        <begin position="418"/>
        <end position="459"/>
    </location>
</feature>